<dbReference type="Pfam" id="PF08264">
    <property type="entry name" value="Anticodon_1"/>
    <property type="match status" value="1"/>
</dbReference>
<dbReference type="InterPro" id="IPR002303">
    <property type="entry name" value="Valyl-tRNA_ligase"/>
</dbReference>
<dbReference type="CDD" id="cd07962">
    <property type="entry name" value="Anticodon_Ia_Val"/>
    <property type="match status" value="1"/>
</dbReference>
<dbReference type="Gene3D" id="3.40.50.620">
    <property type="entry name" value="HUPs"/>
    <property type="match status" value="2"/>
</dbReference>
<accession>A0A448ZXM0</accession>
<proteinExistence type="inferred from homology"/>
<keyword evidence="7 9" id="KW-0030">Aminoacyl-tRNA synthetase</keyword>
<organism evidence="12 13">
    <name type="scientific">Metamycoplasma orale</name>
    <name type="common">Mycoplasma orale</name>
    <dbReference type="NCBI Taxonomy" id="2121"/>
    <lineage>
        <taxon>Bacteria</taxon>
        <taxon>Bacillati</taxon>
        <taxon>Mycoplasmatota</taxon>
        <taxon>Mycoplasmoidales</taxon>
        <taxon>Metamycoplasmataceae</taxon>
        <taxon>Metamycoplasma</taxon>
    </lineage>
</organism>
<dbReference type="Proteomes" id="UP000290482">
    <property type="component" value="Chromosome"/>
</dbReference>
<evidence type="ECO:0000256" key="9">
    <source>
        <dbReference type="HAMAP-Rule" id="MF_02004"/>
    </source>
</evidence>
<feature type="domain" description="Methionyl/Valyl/Leucyl/Isoleucyl-tRNA synthetase anticodon-binding" evidence="11">
    <location>
        <begin position="1384"/>
        <end position="1516"/>
    </location>
</feature>
<comment type="subunit">
    <text evidence="9">Monomer.</text>
</comment>
<dbReference type="SUPFAM" id="SSF46589">
    <property type="entry name" value="tRNA-binding arm"/>
    <property type="match status" value="1"/>
</dbReference>
<evidence type="ECO:0000256" key="6">
    <source>
        <dbReference type="ARBA" id="ARBA00023054"/>
    </source>
</evidence>
<dbReference type="EMBL" id="LR214940">
    <property type="protein sequence ID" value="VEU56005.1"/>
    <property type="molecule type" value="Genomic_DNA"/>
</dbReference>
<comment type="subcellular location">
    <subcellularLocation>
        <location evidence="9">Cytoplasm</location>
    </subcellularLocation>
</comment>
<evidence type="ECO:0000313" key="12">
    <source>
        <dbReference type="EMBL" id="VEU56005.1"/>
    </source>
</evidence>
<dbReference type="GO" id="GO:0002161">
    <property type="term" value="F:aminoacyl-tRNA deacylase activity"/>
    <property type="evidence" value="ECO:0007669"/>
    <property type="project" value="InterPro"/>
</dbReference>
<dbReference type="RefSeq" id="WP_022935779.1">
    <property type="nucleotide sequence ID" value="NZ_LR214940.1"/>
</dbReference>
<dbReference type="PRINTS" id="PR00986">
    <property type="entry name" value="TRNASYNTHVAL"/>
</dbReference>
<comment type="catalytic activity">
    <reaction evidence="8 9">
        <text>tRNA(Val) + L-valine + ATP = L-valyl-tRNA(Val) + AMP + diphosphate</text>
        <dbReference type="Rhea" id="RHEA:10704"/>
        <dbReference type="Rhea" id="RHEA-COMP:9672"/>
        <dbReference type="Rhea" id="RHEA-COMP:9708"/>
        <dbReference type="ChEBI" id="CHEBI:30616"/>
        <dbReference type="ChEBI" id="CHEBI:33019"/>
        <dbReference type="ChEBI" id="CHEBI:57762"/>
        <dbReference type="ChEBI" id="CHEBI:78442"/>
        <dbReference type="ChEBI" id="CHEBI:78537"/>
        <dbReference type="ChEBI" id="CHEBI:456215"/>
        <dbReference type="EC" id="6.1.1.9"/>
    </reaction>
</comment>
<keyword evidence="1 9" id="KW-0963">Cytoplasm</keyword>
<comment type="domain">
    <text evidence="9">The C-terminal coiled-coil domain is crucial for aminoacylation activity.</text>
</comment>
<dbReference type="Gene3D" id="3.90.740.10">
    <property type="entry name" value="Valyl/Leucyl/Isoleucyl-tRNA synthetase, editing domain"/>
    <property type="match status" value="1"/>
</dbReference>
<evidence type="ECO:0000256" key="5">
    <source>
        <dbReference type="ARBA" id="ARBA00022917"/>
    </source>
</evidence>
<dbReference type="GO" id="GO:0005524">
    <property type="term" value="F:ATP binding"/>
    <property type="evidence" value="ECO:0007669"/>
    <property type="project" value="UniProtKB-UniRule"/>
</dbReference>
<feature type="binding site" evidence="9">
    <location>
        <position position="1306"/>
    </location>
    <ligand>
        <name>ATP</name>
        <dbReference type="ChEBI" id="CHEBI:30616"/>
    </ligand>
</feature>
<evidence type="ECO:0000259" key="10">
    <source>
        <dbReference type="Pfam" id="PF00133"/>
    </source>
</evidence>
<comment type="similarity">
    <text evidence="9">Belongs to the class-I aminoacyl-tRNA synthetase family. ValS type 1 subfamily.</text>
</comment>
<feature type="coiled-coil region" evidence="9">
    <location>
        <begin position="183"/>
        <end position="217"/>
    </location>
</feature>
<dbReference type="InterPro" id="IPR014729">
    <property type="entry name" value="Rossmann-like_a/b/a_fold"/>
</dbReference>
<dbReference type="HAMAP" id="MF_02004">
    <property type="entry name" value="Val_tRNA_synth_type1"/>
    <property type="match status" value="1"/>
</dbReference>
<dbReference type="PROSITE" id="PS00178">
    <property type="entry name" value="AA_TRNA_LIGASE_I"/>
    <property type="match status" value="1"/>
</dbReference>
<reference evidence="12 13" key="1">
    <citation type="submission" date="2019-01" db="EMBL/GenBank/DDBJ databases">
        <authorList>
            <consortium name="Pathogen Informatics"/>
        </authorList>
    </citation>
    <scope>NUCLEOTIDE SEQUENCE [LARGE SCALE GENOMIC DNA]</scope>
    <source>
        <strain evidence="12 13">NCTC10112</strain>
    </source>
</reference>
<dbReference type="GO" id="GO:0005829">
    <property type="term" value="C:cytosol"/>
    <property type="evidence" value="ECO:0007669"/>
    <property type="project" value="TreeGrafter"/>
</dbReference>
<dbReference type="SUPFAM" id="SSF50677">
    <property type="entry name" value="ValRS/IleRS/LeuRS editing domain"/>
    <property type="match status" value="1"/>
</dbReference>
<dbReference type="PANTHER" id="PTHR11946:SF93">
    <property type="entry name" value="VALINE--TRNA LIGASE, CHLOROPLASTIC_MITOCHONDRIAL 2"/>
    <property type="match status" value="1"/>
</dbReference>
<dbReference type="NCBIfam" id="TIGR00422">
    <property type="entry name" value="valS"/>
    <property type="match status" value="1"/>
</dbReference>
<feature type="short sequence motif" description="'HIGH' region" evidence="9">
    <location>
        <begin position="833"/>
        <end position="843"/>
    </location>
</feature>
<dbReference type="GO" id="GO:0004832">
    <property type="term" value="F:valine-tRNA ligase activity"/>
    <property type="evidence" value="ECO:0007669"/>
    <property type="project" value="UniProtKB-UniRule"/>
</dbReference>
<dbReference type="FunFam" id="3.40.50.620:FF:000020">
    <property type="entry name" value="Valine--tRNA ligase, mitochondrial"/>
    <property type="match status" value="1"/>
</dbReference>
<protein>
    <recommendedName>
        <fullName evidence="9">Valine--tRNA ligase</fullName>
        <ecNumber evidence="9">6.1.1.9</ecNumber>
    </recommendedName>
    <alternativeName>
        <fullName evidence="9">Valyl-tRNA synthetase</fullName>
        <shortName evidence="9">ValRS</shortName>
    </alternativeName>
</protein>
<dbReference type="Gene3D" id="1.10.730.10">
    <property type="entry name" value="Isoleucyl-tRNA Synthetase, Domain 1"/>
    <property type="match status" value="1"/>
</dbReference>
<dbReference type="InterPro" id="IPR009080">
    <property type="entry name" value="tRNAsynth_Ia_anticodon-bd"/>
</dbReference>
<dbReference type="GO" id="GO:0006438">
    <property type="term" value="P:valyl-tRNA aminoacylation"/>
    <property type="evidence" value="ECO:0007669"/>
    <property type="project" value="UniProtKB-UniRule"/>
</dbReference>
<dbReference type="InterPro" id="IPR009008">
    <property type="entry name" value="Val/Leu/Ile-tRNA-synth_edit"/>
</dbReference>
<name>A0A448ZXM0_METOS</name>
<dbReference type="PANTHER" id="PTHR11946">
    <property type="entry name" value="VALYL-TRNA SYNTHETASES"/>
    <property type="match status" value="1"/>
</dbReference>
<sequence>MAKTKIKSLDFKDIRIYEKQANKWSYKLRNFNMHLEQNEILGIISYNANLQEDIFKLVTNKWKSLKSYQGLASVKFDYEKNLSIKNKQYIKNLAYSFDTKLIDNDSDDSKASQISLYQYLENYFVESNLLKTSLDDFSSAWKETFDNYGFYLKKEFALNFNNLEKTLKYMLEDLLEMLETFKVESARTSLSAINKNLEELEEKFTLIINKYKDIEYELMQISYNTINRFQKGEILLNYNQYVACRDKYIDAHNKYYNFFNLRKEIKKFKAQRRKEIRNEFFIQSNDVTLLLKKIYYDIKIENKFCMYKLSKAQSNKEYAYYLENYLIDNKISNLIKILLKNAKWLNMEIISIILQKIYELKTEIFDEFSFINLNKSKRNIRKNITLLVNNSFVIKEDFYKDIIDEKKANYIEKISQYSSKKKISTDEFEINFKNRFSLEELNQIKNEYIKIKNEYLWNYNNLYNDSTSVYSREMAQISKVKKANKNIFKKISSLFIHYLYSINSVVIDNYNSFDYKLITDYHVNMMKINNLWKTLESQRNDFQGYRKIFVNGLYHDCPIIRKFIIRSLVYTIMKKSNISLEKYNFSLDSFSNETKLKVEIEKIKINKPSLIVIGHYISKLSELMQKKFLNEINKYIFENNIIGIYLLNDFQVAKDVTTNIIFINNKKPIEQGKTLKIISNPINPLVKGFVGSADERTVENITDYISYLDDYENINRYEIDTDHKVWCTWEELNKWATKENVANPKLAALIFNEVEHSESVEVNFDNPNANEKDTELFDFSNTLLNKESKGEEMKPQFDHKIVEEKRVDKWNEAKFFSTHDLNKKAFTVILPPPNVTGKLHIGHAFGDYIQDTVIRYKKLQGFDVLWIPGKDHAGIATQAKIEKRLAEKKIDKYKIGRDKFLEEAIKWKDEYSKNITNQWNKLGLALDYDAERFTLDNDANEAVIKVFIDLYNDGLIYRDVKPINWDPILKTALSNIEVINKDVEQKMYYIKYMLKNSSSFIVVATTRLETMFSDVAIAINPSDIRAKNLLGKLVINPLTKKEIPIIASELIDKDFGTGLMKVSAHAMDDFNIIKDNKLELIECIDENGILNENAMQFKGLDRFEARKQIEAYLAKNNLIEKIEKITSAVGFSERSDCPIEILVQPQWFVKMKELAEGLLAHFNQEDKVNFIPKRFEDVLRKWMENVHDWTISRQIWWGHRIPAWYKDNKVLVQKNCPGDGWVQDEDVLDTWFSSALSPFVFLGWPQSTAKLDRYFPTSLLVTGYDIIFFWVARMYFQSLYFLDKKPFDTVLIHGLVRDSQGRKMSKSLGNGIDPIDVIDKYGSDVLRNALIFNSTPGQDINFGDDKINSAKLFINKFWNIARLISQIKIKDEIDYDLHKIDKFDLWILNKFIQLRKSIDDSMSKYEFTVIFKNIQNFIVNDLSSWYLEFLKLKSNKKFIHVLFRELLLTLHPFMPFLTDYLFETIYHEELLNNISYNFNVDFVQSDLQEIDSLINIITALRQYRESKKISKSELLKFHLEEFSLSTLYATIVNKMTNFEQEKNFDYLIEIPNARIYVKLNKENIKNDINDLEAKIKQLQIDIDFNKKMLENPKFLEKASKKIIAEKTEKLNNFISQIEGYKEELTKKKNKLNEQ</sequence>
<dbReference type="Gene3D" id="1.10.287.380">
    <property type="entry name" value="Valyl-tRNA synthetase, C-terminal domain"/>
    <property type="match status" value="1"/>
</dbReference>
<evidence type="ECO:0000256" key="4">
    <source>
        <dbReference type="ARBA" id="ARBA00022840"/>
    </source>
</evidence>
<evidence type="ECO:0000313" key="13">
    <source>
        <dbReference type="Proteomes" id="UP000290482"/>
    </source>
</evidence>
<comment type="function">
    <text evidence="9">Catalyzes the attachment of valine to tRNA(Val). As ValRS can inadvertently accommodate and process structurally similar amino acids such as threonine, to avoid such errors, it has a 'posttransfer' editing activity that hydrolyzes mischarged Thr-tRNA(Val) in a tRNA-dependent manner.</text>
</comment>
<dbReference type="KEGG" id="mob:NCTC10112_00601"/>
<dbReference type="InterPro" id="IPR010978">
    <property type="entry name" value="tRNA-bd_arm"/>
</dbReference>
<evidence type="ECO:0000256" key="2">
    <source>
        <dbReference type="ARBA" id="ARBA00022598"/>
    </source>
</evidence>
<keyword evidence="2 9" id="KW-0436">Ligase</keyword>
<dbReference type="InterPro" id="IPR001412">
    <property type="entry name" value="aa-tRNA-synth_I_CS"/>
</dbReference>
<evidence type="ECO:0000256" key="3">
    <source>
        <dbReference type="ARBA" id="ARBA00022741"/>
    </source>
</evidence>
<keyword evidence="6 9" id="KW-0175">Coiled coil</keyword>
<dbReference type="EC" id="6.1.1.9" evidence="9"/>
<gene>
    <name evidence="9 12" type="primary">valS</name>
    <name evidence="12" type="ORF">NCTC10112_00601</name>
</gene>
<comment type="domain">
    <text evidence="9">ValRS has two distinct active sites: one for aminoacylation and one for editing. The misactivated threonine is translocated from the active site to the editing site.</text>
</comment>
<dbReference type="Pfam" id="PF00133">
    <property type="entry name" value="tRNA-synt_1"/>
    <property type="match status" value="2"/>
</dbReference>
<feature type="coiled-coil region" evidence="9">
    <location>
        <begin position="1561"/>
        <end position="1634"/>
    </location>
</feature>
<dbReference type="InterPro" id="IPR013155">
    <property type="entry name" value="M/V/L/I-tRNA-synth_anticd-bd"/>
</dbReference>
<evidence type="ECO:0000259" key="11">
    <source>
        <dbReference type="Pfam" id="PF08264"/>
    </source>
</evidence>
<dbReference type="InterPro" id="IPR033705">
    <property type="entry name" value="Anticodon_Ia_Val"/>
</dbReference>
<dbReference type="InterPro" id="IPR037118">
    <property type="entry name" value="Val-tRNA_synth_C_sf"/>
</dbReference>
<keyword evidence="13" id="KW-1185">Reference proteome</keyword>
<keyword evidence="5 9" id="KW-0648">Protein biosynthesis</keyword>
<feature type="domain" description="Aminoacyl-tRNA synthetase class Ia" evidence="10">
    <location>
        <begin position="806"/>
        <end position="1209"/>
    </location>
</feature>
<feature type="short sequence motif" description="'KMSKS' region" evidence="9">
    <location>
        <begin position="1303"/>
        <end position="1307"/>
    </location>
</feature>
<keyword evidence="3 9" id="KW-0547">Nucleotide-binding</keyword>
<evidence type="ECO:0000256" key="8">
    <source>
        <dbReference type="ARBA" id="ARBA00047552"/>
    </source>
</evidence>
<evidence type="ECO:0000256" key="7">
    <source>
        <dbReference type="ARBA" id="ARBA00023146"/>
    </source>
</evidence>
<dbReference type="SUPFAM" id="SSF47323">
    <property type="entry name" value="Anticodon-binding domain of a subclass of class I aminoacyl-tRNA synthetases"/>
    <property type="match status" value="1"/>
</dbReference>
<evidence type="ECO:0000256" key="1">
    <source>
        <dbReference type="ARBA" id="ARBA00022490"/>
    </source>
</evidence>
<dbReference type="CDD" id="cd00817">
    <property type="entry name" value="ValRS_core"/>
    <property type="match status" value="1"/>
</dbReference>
<dbReference type="InterPro" id="IPR002300">
    <property type="entry name" value="aa-tRNA-synth_Ia"/>
</dbReference>
<dbReference type="SUPFAM" id="SSF52374">
    <property type="entry name" value="Nucleotidylyl transferase"/>
    <property type="match status" value="1"/>
</dbReference>
<keyword evidence="4 9" id="KW-0067">ATP-binding</keyword>
<feature type="domain" description="Aminoacyl-tRNA synthetase class Ia" evidence="10">
    <location>
        <begin position="1219"/>
        <end position="1342"/>
    </location>
</feature>
<dbReference type="NCBIfam" id="NF004349">
    <property type="entry name" value="PRK05729.1"/>
    <property type="match status" value="1"/>
</dbReference>